<organism evidence="2 3">
    <name type="scientific">Aspergillus campestris (strain IBT 28561)</name>
    <dbReference type="NCBI Taxonomy" id="1392248"/>
    <lineage>
        <taxon>Eukaryota</taxon>
        <taxon>Fungi</taxon>
        <taxon>Dikarya</taxon>
        <taxon>Ascomycota</taxon>
        <taxon>Pezizomycotina</taxon>
        <taxon>Eurotiomycetes</taxon>
        <taxon>Eurotiomycetidae</taxon>
        <taxon>Eurotiales</taxon>
        <taxon>Aspergillaceae</taxon>
        <taxon>Aspergillus</taxon>
        <taxon>Aspergillus subgen. Circumdati</taxon>
    </lineage>
</organism>
<feature type="compositionally biased region" description="Polar residues" evidence="1">
    <location>
        <begin position="251"/>
        <end position="261"/>
    </location>
</feature>
<accession>A0A2I1D900</accession>
<sequence>MSDDEYYDEFDDDIFWIEEPEPDAADDLAGTAHYDALYIDDPVLEAEDYFSDWEDLSDDFYDEDPTAIRRLRAMGQWPNKTMEQQKQERAQHLSKKPQPLQQNPALQPDLKSFQSVIWKSPADENKVVIYQPGTGEQVALLKNWREVFRNSHPALERSRAGRPRGAVTNGVAPAVQPGKQRGRRTRGSPVPAVESVPDDADDEKTVEKVPSPAVVRTARIVRPPSTIPVKSKTSQENSIEVNGSLDAMETQPDQMNGTSAAGESYEEVTKPPTTPRSTRGRKRKASVSQAHPVSTENIDDGRRSKRVASKKVGDTTEQPPPTETTPVRRSARRKK</sequence>
<evidence type="ECO:0000256" key="1">
    <source>
        <dbReference type="SAM" id="MobiDB-lite"/>
    </source>
</evidence>
<feature type="region of interest" description="Disordered" evidence="1">
    <location>
        <begin position="153"/>
        <end position="335"/>
    </location>
</feature>
<keyword evidence="3" id="KW-1185">Reference proteome</keyword>
<feature type="region of interest" description="Disordered" evidence="1">
    <location>
        <begin position="75"/>
        <end position="107"/>
    </location>
</feature>
<dbReference type="Proteomes" id="UP000234254">
    <property type="component" value="Unassembled WGS sequence"/>
</dbReference>
<evidence type="ECO:0000313" key="3">
    <source>
        <dbReference type="Proteomes" id="UP000234254"/>
    </source>
</evidence>
<dbReference type="AlphaFoldDB" id="A0A2I1D900"/>
<protein>
    <submittedName>
        <fullName evidence="2">Uncharacterized protein</fullName>
    </submittedName>
</protein>
<feature type="compositionally biased region" description="Polar residues" evidence="1">
    <location>
        <begin position="286"/>
        <end position="296"/>
    </location>
</feature>
<name>A0A2I1D900_ASPC2</name>
<reference evidence="2" key="1">
    <citation type="submission" date="2016-12" db="EMBL/GenBank/DDBJ databases">
        <title>The genomes of Aspergillus section Nigri reveals drivers in fungal speciation.</title>
        <authorList>
            <consortium name="DOE Joint Genome Institute"/>
            <person name="Vesth T.C."/>
            <person name="Nybo J."/>
            <person name="Theobald S."/>
            <person name="Brandl J."/>
            <person name="Frisvad J.C."/>
            <person name="Nielsen K.F."/>
            <person name="Lyhne E.K."/>
            <person name="Kogle M.E."/>
            <person name="Kuo A."/>
            <person name="Riley R."/>
            <person name="Clum A."/>
            <person name="Nolan M."/>
            <person name="Lipzen A."/>
            <person name="Salamov A."/>
            <person name="Henrissat B."/>
            <person name="Wiebenga A."/>
            <person name="De vries R.P."/>
            <person name="Grigoriev I.V."/>
            <person name="Mortensen U.H."/>
            <person name="Andersen M.R."/>
            <person name="Baker S.E."/>
        </authorList>
    </citation>
    <scope>NUCLEOTIDE SEQUENCE</scope>
    <source>
        <strain evidence="2">IBT 28561</strain>
    </source>
</reference>
<gene>
    <name evidence="2" type="ORF">P168DRAFT_325233</name>
</gene>
<dbReference type="VEuPathDB" id="FungiDB:P168DRAFT_325233"/>
<proteinExistence type="predicted"/>
<dbReference type="RefSeq" id="XP_024694948.1">
    <property type="nucleotide sequence ID" value="XM_024840971.1"/>
</dbReference>
<comment type="caution">
    <text evidence="2">The sequence shown here is derived from an EMBL/GenBank/DDBJ whole genome shotgun (WGS) entry which is preliminary data.</text>
</comment>
<evidence type="ECO:0000313" key="2">
    <source>
        <dbReference type="EMBL" id="PKY06354.1"/>
    </source>
</evidence>
<dbReference type="EMBL" id="MSFM01000003">
    <property type="protein sequence ID" value="PKY06354.1"/>
    <property type="molecule type" value="Genomic_DNA"/>
</dbReference>
<feature type="compositionally biased region" description="Low complexity" evidence="1">
    <location>
        <begin position="97"/>
        <end position="107"/>
    </location>
</feature>
<dbReference type="OrthoDB" id="5372734at2759"/>
<dbReference type="GeneID" id="36548495"/>
<feature type="compositionally biased region" description="Polar residues" evidence="1">
    <location>
        <begin position="231"/>
        <end position="241"/>
    </location>
</feature>